<keyword evidence="2" id="KW-1185">Reference proteome</keyword>
<protein>
    <submittedName>
        <fullName evidence="1">Uncharacterized protein</fullName>
    </submittedName>
</protein>
<dbReference type="AlphaFoldDB" id="A0A484N178"/>
<gene>
    <name evidence="1" type="ORF">CCAM_LOCUS35784</name>
</gene>
<reference evidence="1 2" key="1">
    <citation type="submission" date="2018-04" db="EMBL/GenBank/DDBJ databases">
        <authorList>
            <person name="Vogel A."/>
        </authorList>
    </citation>
    <scope>NUCLEOTIDE SEQUENCE [LARGE SCALE GENOMIC DNA]</scope>
</reference>
<name>A0A484N178_9ASTE</name>
<evidence type="ECO:0000313" key="1">
    <source>
        <dbReference type="EMBL" id="VFQ94008.1"/>
    </source>
</evidence>
<accession>A0A484N178</accession>
<proteinExistence type="predicted"/>
<dbReference type="EMBL" id="OOIL02005153">
    <property type="protein sequence ID" value="VFQ94008.1"/>
    <property type="molecule type" value="Genomic_DNA"/>
</dbReference>
<sequence>MSGSSRFDGVDFGIDAKNPQTISGFLTSLADLLSVDEDLRRRILADELKKPEITHHGRIGDCESAKDVSGFVSQLYACVVKGCFPDQFTSTTKNIVYNEILQHIDINGTLAGEDRWT</sequence>
<organism evidence="1 2">
    <name type="scientific">Cuscuta campestris</name>
    <dbReference type="NCBI Taxonomy" id="132261"/>
    <lineage>
        <taxon>Eukaryota</taxon>
        <taxon>Viridiplantae</taxon>
        <taxon>Streptophyta</taxon>
        <taxon>Embryophyta</taxon>
        <taxon>Tracheophyta</taxon>
        <taxon>Spermatophyta</taxon>
        <taxon>Magnoliopsida</taxon>
        <taxon>eudicotyledons</taxon>
        <taxon>Gunneridae</taxon>
        <taxon>Pentapetalae</taxon>
        <taxon>asterids</taxon>
        <taxon>lamiids</taxon>
        <taxon>Solanales</taxon>
        <taxon>Convolvulaceae</taxon>
        <taxon>Cuscuteae</taxon>
        <taxon>Cuscuta</taxon>
        <taxon>Cuscuta subgen. Grammica</taxon>
        <taxon>Cuscuta sect. Cleistogrammica</taxon>
    </lineage>
</organism>
<dbReference type="Proteomes" id="UP000595140">
    <property type="component" value="Unassembled WGS sequence"/>
</dbReference>
<evidence type="ECO:0000313" key="2">
    <source>
        <dbReference type="Proteomes" id="UP000595140"/>
    </source>
</evidence>